<evidence type="ECO:0000256" key="1">
    <source>
        <dbReference type="SAM" id="MobiDB-lite"/>
    </source>
</evidence>
<feature type="region of interest" description="Disordered" evidence="1">
    <location>
        <begin position="1"/>
        <end position="24"/>
    </location>
</feature>
<name>A0AB37XP39_9ACTN</name>
<protein>
    <submittedName>
        <fullName evidence="2">Uncharacterized protein</fullName>
    </submittedName>
</protein>
<evidence type="ECO:0000313" key="4">
    <source>
        <dbReference type="Proteomes" id="UP000292095"/>
    </source>
</evidence>
<gene>
    <name evidence="2" type="ORF">C0Q91_02335</name>
    <name evidence="3" type="ORF">FRZ02_05105</name>
</gene>
<organism evidence="2 4">
    <name type="scientific">Streptomyces albidoflavus</name>
    <dbReference type="NCBI Taxonomy" id="1886"/>
    <lineage>
        <taxon>Bacteria</taxon>
        <taxon>Bacillati</taxon>
        <taxon>Actinomycetota</taxon>
        <taxon>Actinomycetes</taxon>
        <taxon>Kitasatosporales</taxon>
        <taxon>Streptomycetaceae</taxon>
        <taxon>Streptomyces</taxon>
        <taxon>Streptomyces albidoflavus group</taxon>
    </lineage>
</organism>
<dbReference type="EMBL" id="VOGX01000018">
    <property type="protein sequence ID" value="TWV26086.1"/>
    <property type="molecule type" value="Genomic_DNA"/>
</dbReference>
<evidence type="ECO:0000313" key="3">
    <source>
        <dbReference type="EMBL" id="TWV26086.1"/>
    </source>
</evidence>
<feature type="compositionally biased region" description="Basic residues" evidence="1">
    <location>
        <begin position="10"/>
        <end position="20"/>
    </location>
</feature>
<dbReference type="Proteomes" id="UP000292095">
    <property type="component" value="Unassembled WGS sequence"/>
</dbReference>
<evidence type="ECO:0000313" key="2">
    <source>
        <dbReference type="EMBL" id="RZE46744.1"/>
    </source>
</evidence>
<proteinExistence type="predicted"/>
<keyword evidence="5" id="KW-1185">Reference proteome</keyword>
<reference evidence="3" key="3">
    <citation type="submission" date="2019-07" db="EMBL/GenBank/DDBJ databases">
        <authorList>
            <person name="Pylro V."/>
            <person name="Dias A."/>
            <person name="Andreote F."/>
            <person name="Varani A."/>
            <person name="Andreote C."/>
            <person name="Bernardo E."/>
            <person name="Martins T."/>
        </authorList>
    </citation>
    <scope>NUCLEOTIDE SEQUENCE</scope>
    <source>
        <strain evidence="3">77</strain>
    </source>
</reference>
<reference evidence="2 4" key="1">
    <citation type="submission" date="2017-12" db="EMBL/GenBank/DDBJ databases">
        <title>Population genomics insights into the ecological differentiation and adaptive evolution in streptomycetes.</title>
        <authorList>
            <person name="Li Y."/>
            <person name="Huang Y."/>
        </authorList>
    </citation>
    <scope>NUCLEOTIDE SEQUENCE [LARGE SCALE GENOMIC DNA]</scope>
    <source>
        <strain evidence="2 4">FXJ.2339</strain>
    </source>
</reference>
<comment type="caution">
    <text evidence="2">The sequence shown here is derived from an EMBL/GenBank/DDBJ whole genome shotgun (WGS) entry which is preliminary data.</text>
</comment>
<dbReference type="EMBL" id="PKLK01000001">
    <property type="protein sequence ID" value="RZE46744.1"/>
    <property type="molecule type" value="Genomic_DNA"/>
</dbReference>
<evidence type="ECO:0000313" key="5">
    <source>
        <dbReference type="Proteomes" id="UP000318052"/>
    </source>
</evidence>
<accession>A0AB37XP39</accession>
<sequence>MRRNCGSPPRHTRTPVHRPCHPRDHAGQFTHTCTRSYHVLAGSPPVLVHHADRSLSRRWRRSDL</sequence>
<dbReference type="Proteomes" id="UP000318052">
    <property type="component" value="Unassembled WGS sequence"/>
</dbReference>
<dbReference type="AlphaFoldDB" id="A0AB37XP39"/>
<reference evidence="5" key="2">
    <citation type="journal article" date="2019" name="Microbiol. Resour. Announc.">
        <title>Draft Genomic Sequences of Streptomyces misionensis and Streptomyces albidoflavus, bacteria applied for phytopathogen biocontrol.</title>
        <authorList>
            <person name="Pylro V."/>
            <person name="Dias A."/>
            <person name="Andreote F."/>
            <person name="Varani A."/>
            <person name="Andreote C."/>
            <person name="Bernardo E."/>
            <person name="Martins T."/>
        </authorList>
    </citation>
    <scope>NUCLEOTIDE SEQUENCE [LARGE SCALE GENOMIC DNA]</scope>
    <source>
        <strain evidence="5">77</strain>
    </source>
</reference>